<dbReference type="AlphaFoldDB" id="A0A9R1VQ11"/>
<evidence type="ECO:0000256" key="1">
    <source>
        <dbReference type="ARBA" id="ARBA00023027"/>
    </source>
</evidence>
<organism evidence="4 5">
    <name type="scientific">Lactuca sativa</name>
    <name type="common">Garden lettuce</name>
    <dbReference type="NCBI Taxonomy" id="4236"/>
    <lineage>
        <taxon>Eukaryota</taxon>
        <taxon>Viridiplantae</taxon>
        <taxon>Streptophyta</taxon>
        <taxon>Embryophyta</taxon>
        <taxon>Tracheophyta</taxon>
        <taxon>Spermatophyta</taxon>
        <taxon>Magnoliopsida</taxon>
        <taxon>eudicotyledons</taxon>
        <taxon>Gunneridae</taxon>
        <taxon>Pentapetalae</taxon>
        <taxon>asterids</taxon>
        <taxon>campanulids</taxon>
        <taxon>Asterales</taxon>
        <taxon>Asteraceae</taxon>
        <taxon>Cichorioideae</taxon>
        <taxon>Cichorieae</taxon>
        <taxon>Lactucinae</taxon>
        <taxon>Lactuca</taxon>
    </lineage>
</organism>
<dbReference type="GO" id="GO:0007165">
    <property type="term" value="P:signal transduction"/>
    <property type="evidence" value="ECO:0000318"/>
    <property type="project" value="GO_Central"/>
</dbReference>
<dbReference type="PROSITE" id="PS50104">
    <property type="entry name" value="TIR"/>
    <property type="match status" value="1"/>
</dbReference>
<evidence type="ECO:0000259" key="3">
    <source>
        <dbReference type="PROSITE" id="PS50104"/>
    </source>
</evidence>
<name>A0A9R1VQ11_LACSA</name>
<dbReference type="InterPro" id="IPR000157">
    <property type="entry name" value="TIR_dom"/>
</dbReference>
<dbReference type="InterPro" id="IPR035897">
    <property type="entry name" value="Toll_tir_struct_dom_sf"/>
</dbReference>
<feature type="region of interest" description="Disordered" evidence="2">
    <location>
        <begin position="1"/>
        <end position="20"/>
    </location>
</feature>
<evidence type="ECO:0000313" key="4">
    <source>
        <dbReference type="EMBL" id="KAJ0208845.1"/>
    </source>
</evidence>
<keyword evidence="5" id="KW-1185">Reference proteome</keyword>
<dbReference type="Gene3D" id="3.40.50.10140">
    <property type="entry name" value="Toll/interleukin-1 receptor homology (TIR) domain"/>
    <property type="match status" value="1"/>
</dbReference>
<evidence type="ECO:0000313" key="5">
    <source>
        <dbReference type="Proteomes" id="UP000235145"/>
    </source>
</evidence>
<keyword evidence="1" id="KW-0520">NAD</keyword>
<feature type="domain" description="TIR" evidence="3">
    <location>
        <begin position="166"/>
        <end position="263"/>
    </location>
</feature>
<dbReference type="Pfam" id="PF01582">
    <property type="entry name" value="TIR"/>
    <property type="match status" value="1"/>
</dbReference>
<gene>
    <name evidence="4" type="ORF">LSAT_V11C400215700</name>
</gene>
<dbReference type="Proteomes" id="UP000235145">
    <property type="component" value="Unassembled WGS sequence"/>
</dbReference>
<comment type="caution">
    <text evidence="4">The sequence shown here is derived from an EMBL/GenBank/DDBJ whole genome shotgun (WGS) entry which is preliminary data.</text>
</comment>
<proteinExistence type="predicted"/>
<reference evidence="4 5" key="1">
    <citation type="journal article" date="2017" name="Nat. Commun.">
        <title>Genome assembly with in vitro proximity ligation data and whole-genome triplication in lettuce.</title>
        <authorList>
            <person name="Reyes-Chin-Wo S."/>
            <person name="Wang Z."/>
            <person name="Yang X."/>
            <person name="Kozik A."/>
            <person name="Arikit S."/>
            <person name="Song C."/>
            <person name="Xia L."/>
            <person name="Froenicke L."/>
            <person name="Lavelle D.O."/>
            <person name="Truco M.J."/>
            <person name="Xia R."/>
            <person name="Zhu S."/>
            <person name="Xu C."/>
            <person name="Xu H."/>
            <person name="Xu X."/>
            <person name="Cox K."/>
            <person name="Korf I."/>
            <person name="Meyers B.C."/>
            <person name="Michelmore R.W."/>
        </authorList>
    </citation>
    <scope>NUCLEOTIDE SEQUENCE [LARGE SCALE GENOMIC DNA]</scope>
    <source>
        <strain evidence="5">cv. Salinas</strain>
        <tissue evidence="4">Seedlings</tissue>
    </source>
</reference>
<dbReference type="SUPFAM" id="SSF52200">
    <property type="entry name" value="Toll/Interleukin receptor TIR domain"/>
    <property type="match status" value="1"/>
</dbReference>
<dbReference type="GO" id="GO:0005634">
    <property type="term" value="C:nucleus"/>
    <property type="evidence" value="ECO:0000318"/>
    <property type="project" value="GO_Central"/>
</dbReference>
<dbReference type="PANTHER" id="PTHR32009:SF162">
    <property type="entry name" value="TIR DOMAIN-CONTAINING PROTEIN"/>
    <property type="match status" value="1"/>
</dbReference>
<sequence>MGGFLTSRSSNPMAELSRSAPQARESSLLFAARNQKLHLERTLYCSNIGDGEFEVALVVSWLYSLFFGKKLLSGKVLYLVKEVVESKSTLSVKSIDKACEPINQYVGLLEKTTDHVKLVQDSFKEVLQKTEASFHGLSPQLRPLAEIFQSYLQVTSSSTSFANKCFKYDVFLSFRGEDTRTSFVDHLYHALQNKRIHTYKDDERIRKGKRISDELIGSIEDSKFYIIVFSKSYASSSWCLDELVKIMECSFVSWRSNGSWGAS</sequence>
<dbReference type="EMBL" id="NBSK02000004">
    <property type="protein sequence ID" value="KAJ0208845.1"/>
    <property type="molecule type" value="Genomic_DNA"/>
</dbReference>
<feature type="compositionally biased region" description="Polar residues" evidence="2">
    <location>
        <begin position="1"/>
        <end position="12"/>
    </location>
</feature>
<dbReference type="SMART" id="SM00255">
    <property type="entry name" value="TIR"/>
    <property type="match status" value="1"/>
</dbReference>
<accession>A0A9R1VQ11</accession>
<protein>
    <recommendedName>
        <fullName evidence="3">TIR domain-containing protein</fullName>
    </recommendedName>
</protein>
<dbReference type="PANTHER" id="PTHR32009">
    <property type="entry name" value="TMV RESISTANCE PROTEIN N-LIKE"/>
    <property type="match status" value="1"/>
</dbReference>
<evidence type="ECO:0000256" key="2">
    <source>
        <dbReference type="SAM" id="MobiDB-lite"/>
    </source>
</evidence>